<dbReference type="PANTHER" id="PTHR42987">
    <property type="entry name" value="PEPTIDASE S49"/>
    <property type="match status" value="1"/>
</dbReference>
<organism evidence="3 4">
    <name type="scientific">Edaphobacter acidisoli</name>
    <dbReference type="NCBI Taxonomy" id="2040573"/>
    <lineage>
        <taxon>Bacteria</taxon>
        <taxon>Pseudomonadati</taxon>
        <taxon>Acidobacteriota</taxon>
        <taxon>Terriglobia</taxon>
        <taxon>Terriglobales</taxon>
        <taxon>Acidobacteriaceae</taxon>
        <taxon>Edaphobacter</taxon>
    </lineage>
</organism>
<dbReference type="GO" id="GO:0008233">
    <property type="term" value="F:peptidase activity"/>
    <property type="evidence" value="ECO:0007669"/>
    <property type="project" value="InterPro"/>
</dbReference>
<dbReference type="GO" id="GO:0006508">
    <property type="term" value="P:proteolysis"/>
    <property type="evidence" value="ECO:0007669"/>
    <property type="project" value="InterPro"/>
</dbReference>
<evidence type="ECO:0000313" key="3">
    <source>
        <dbReference type="EMBL" id="GGA80750.1"/>
    </source>
</evidence>
<dbReference type="Pfam" id="PF20223">
    <property type="entry name" value="DUF6582"/>
    <property type="match status" value="1"/>
</dbReference>
<accession>A0A916WAQ7</accession>
<protein>
    <recommendedName>
        <fullName evidence="2">Peptidase S49 domain-containing protein</fullName>
    </recommendedName>
</protein>
<evidence type="ECO:0000259" key="2">
    <source>
        <dbReference type="Pfam" id="PF01343"/>
    </source>
</evidence>
<reference evidence="3" key="1">
    <citation type="journal article" date="2014" name="Int. J. Syst. Evol. Microbiol.">
        <title>Complete genome sequence of Corynebacterium casei LMG S-19264T (=DSM 44701T), isolated from a smear-ripened cheese.</title>
        <authorList>
            <consortium name="US DOE Joint Genome Institute (JGI-PGF)"/>
            <person name="Walter F."/>
            <person name="Albersmeier A."/>
            <person name="Kalinowski J."/>
            <person name="Ruckert C."/>
        </authorList>
    </citation>
    <scope>NUCLEOTIDE SEQUENCE</scope>
    <source>
        <strain evidence="3">CGMCC 1.15447</strain>
    </source>
</reference>
<keyword evidence="4" id="KW-1185">Reference proteome</keyword>
<feature type="domain" description="Peptidase S49" evidence="2">
    <location>
        <begin position="131"/>
        <end position="274"/>
    </location>
</feature>
<comment type="similarity">
    <text evidence="1">Belongs to the peptidase S49 family.</text>
</comment>
<dbReference type="Pfam" id="PF01343">
    <property type="entry name" value="Peptidase_S49"/>
    <property type="match status" value="1"/>
</dbReference>
<proteinExistence type="inferred from homology"/>
<dbReference type="PANTHER" id="PTHR42987:SF4">
    <property type="entry name" value="PROTEASE SOHB-RELATED"/>
    <property type="match status" value="1"/>
</dbReference>
<gene>
    <name evidence="3" type="ORF">GCM10011507_34960</name>
</gene>
<evidence type="ECO:0000313" key="4">
    <source>
        <dbReference type="Proteomes" id="UP000648801"/>
    </source>
</evidence>
<dbReference type="InterPro" id="IPR029045">
    <property type="entry name" value="ClpP/crotonase-like_dom_sf"/>
</dbReference>
<dbReference type="RefSeq" id="WP_188760837.1">
    <property type="nucleotide sequence ID" value="NZ_BMJB01000006.1"/>
</dbReference>
<dbReference type="InterPro" id="IPR033855">
    <property type="entry name" value="Protein_C"/>
</dbReference>
<name>A0A916WAQ7_9BACT</name>
<dbReference type="InterPro" id="IPR046489">
    <property type="entry name" value="DUF6582"/>
</dbReference>
<dbReference type="CDD" id="cd07022">
    <property type="entry name" value="S49_Sppa_36K_type"/>
    <property type="match status" value="1"/>
</dbReference>
<comment type="caution">
    <text evidence="3">The sequence shown here is derived from an EMBL/GenBank/DDBJ whole genome shotgun (WGS) entry which is preliminary data.</text>
</comment>
<dbReference type="EMBL" id="BMJB01000006">
    <property type="protein sequence ID" value="GGA80750.1"/>
    <property type="molecule type" value="Genomic_DNA"/>
</dbReference>
<dbReference type="SUPFAM" id="SSF52096">
    <property type="entry name" value="ClpP/crotonase"/>
    <property type="match status" value="1"/>
</dbReference>
<dbReference type="Gene3D" id="3.90.226.10">
    <property type="entry name" value="2-enoyl-CoA Hydratase, Chain A, domain 1"/>
    <property type="match status" value="1"/>
</dbReference>
<dbReference type="Proteomes" id="UP000648801">
    <property type="component" value="Unassembled WGS sequence"/>
</dbReference>
<dbReference type="InterPro" id="IPR002142">
    <property type="entry name" value="Peptidase_S49"/>
</dbReference>
<reference evidence="3" key="2">
    <citation type="submission" date="2020-09" db="EMBL/GenBank/DDBJ databases">
        <authorList>
            <person name="Sun Q."/>
            <person name="Zhou Y."/>
        </authorList>
    </citation>
    <scope>NUCLEOTIDE SEQUENCE</scope>
    <source>
        <strain evidence="3">CGMCC 1.15447</strain>
    </source>
</reference>
<dbReference type="Gene3D" id="6.20.330.10">
    <property type="match status" value="1"/>
</dbReference>
<evidence type="ECO:0000256" key="1">
    <source>
        <dbReference type="ARBA" id="ARBA00008683"/>
    </source>
</evidence>
<dbReference type="AlphaFoldDB" id="A0A916WAQ7"/>
<sequence>MTLYESVRKAMYGQVWAMRPENLKALEALVRVGAARSVLGATEEAILAAALGIQAARSARLASGAKGSVAVIPVYGTVSRFGWGASTLQLAGQLRQAVGDPNVGAIVLDIDSPGGTVEGVDELASEIRAARGQKKIIACTGGMCASAAYYLASACSEIVVAPSALIGSVGVYSIHEDDSQYLDNLGIRVTLISYGENKTNGNPYEPLGDGARQDMQQMVDDFGGMFEAAVAKGRKTSQANVHATYGQGKVFGAKQAVKIGMADTVATLDEVLARYGAVIQGASSPYGLVSGEVLAGEKKTKRVDGEDLEKSAFAYQGSEKTEDWHLPIEFSTDEKTEAHIRDAISRWSETEMPDAEEKKRARARIKAAAKKHGIEVSDDSLASADGASIEAAHARYRRQLELAGA</sequence>